<comment type="similarity">
    <text evidence="1">Belongs to the CSN7/EIF3M family. CSN7 subfamily.</text>
</comment>
<comment type="similarity">
    <text evidence="5">Belongs to the eIF-3 subunit M family.</text>
</comment>
<evidence type="ECO:0000256" key="2">
    <source>
        <dbReference type="ARBA" id="ARBA00022490"/>
    </source>
</evidence>
<dbReference type="GO" id="GO:0071541">
    <property type="term" value="C:eukaryotic translation initiation factor 3 complex, eIF3m"/>
    <property type="evidence" value="ECO:0007669"/>
    <property type="project" value="UniProtKB-UniRule"/>
</dbReference>
<dbReference type="EMBL" id="HG001914">
    <property type="protein sequence ID" value="CDF38303.1"/>
    <property type="molecule type" value="Genomic_DNA"/>
</dbReference>
<dbReference type="OMA" id="VCLKALW"/>
<dbReference type="InterPro" id="IPR027528">
    <property type="entry name" value="eIF3m"/>
</dbReference>
<dbReference type="PANTHER" id="PTHR15350:SF2">
    <property type="entry name" value="EUKARYOTIC TRANSLATION INITIATION FACTOR 3 SUBUNIT M"/>
    <property type="match status" value="1"/>
</dbReference>
<evidence type="ECO:0000256" key="6">
    <source>
        <dbReference type="SAM" id="MobiDB-lite"/>
    </source>
</evidence>
<dbReference type="STRING" id="2769.R7QKJ6"/>
<dbReference type="KEGG" id="ccp:CHC_T00009012001"/>
<keyword evidence="9" id="KW-1185">Reference proteome</keyword>
<gene>
    <name evidence="8" type="ORF">CHC_T00009012001</name>
</gene>
<feature type="region of interest" description="Disordered" evidence="6">
    <location>
        <begin position="1"/>
        <end position="26"/>
    </location>
</feature>
<keyword evidence="3 5" id="KW-0396">Initiation factor</keyword>
<dbReference type="InterPro" id="IPR036390">
    <property type="entry name" value="WH_DNA-bd_sf"/>
</dbReference>
<dbReference type="Pfam" id="PF01399">
    <property type="entry name" value="PCI"/>
    <property type="match status" value="1"/>
</dbReference>
<dbReference type="GO" id="GO:0016282">
    <property type="term" value="C:eukaryotic 43S preinitiation complex"/>
    <property type="evidence" value="ECO:0007669"/>
    <property type="project" value="UniProtKB-UniRule"/>
</dbReference>
<reference evidence="9" key="1">
    <citation type="journal article" date="2013" name="Proc. Natl. Acad. Sci. U.S.A.">
        <title>Genome structure and metabolic features in the red seaweed Chondrus crispus shed light on evolution of the Archaeplastida.</title>
        <authorList>
            <person name="Collen J."/>
            <person name="Porcel B."/>
            <person name="Carre W."/>
            <person name="Ball S.G."/>
            <person name="Chaparro C."/>
            <person name="Tonon T."/>
            <person name="Barbeyron T."/>
            <person name="Michel G."/>
            <person name="Noel B."/>
            <person name="Valentin K."/>
            <person name="Elias M."/>
            <person name="Artiguenave F."/>
            <person name="Arun A."/>
            <person name="Aury J.M."/>
            <person name="Barbosa-Neto J.F."/>
            <person name="Bothwell J.H."/>
            <person name="Bouget F.Y."/>
            <person name="Brillet L."/>
            <person name="Cabello-Hurtado F."/>
            <person name="Capella-Gutierrez S."/>
            <person name="Charrier B."/>
            <person name="Cladiere L."/>
            <person name="Cock J.M."/>
            <person name="Coelho S.M."/>
            <person name="Colleoni C."/>
            <person name="Czjzek M."/>
            <person name="Da Silva C."/>
            <person name="Delage L."/>
            <person name="Denoeud F."/>
            <person name="Deschamps P."/>
            <person name="Dittami S.M."/>
            <person name="Gabaldon T."/>
            <person name="Gachon C.M."/>
            <person name="Groisillier A."/>
            <person name="Herve C."/>
            <person name="Jabbari K."/>
            <person name="Katinka M."/>
            <person name="Kloareg B."/>
            <person name="Kowalczyk N."/>
            <person name="Labadie K."/>
            <person name="Leblanc C."/>
            <person name="Lopez P.J."/>
            <person name="McLachlan D.H."/>
            <person name="Meslet-Cladiere L."/>
            <person name="Moustafa A."/>
            <person name="Nehr Z."/>
            <person name="Nyvall Collen P."/>
            <person name="Panaud O."/>
            <person name="Partensky F."/>
            <person name="Poulain J."/>
            <person name="Rensing S.A."/>
            <person name="Rousvoal S."/>
            <person name="Samson G."/>
            <person name="Symeonidi A."/>
            <person name="Weissenbach J."/>
            <person name="Zambounis A."/>
            <person name="Wincker P."/>
            <person name="Boyen C."/>
        </authorList>
    </citation>
    <scope>NUCLEOTIDE SEQUENCE [LARGE SCALE GENOMIC DNA]</scope>
    <source>
        <strain evidence="9">cv. Stackhouse</strain>
    </source>
</reference>
<evidence type="ECO:0000256" key="4">
    <source>
        <dbReference type="ARBA" id="ARBA00022917"/>
    </source>
</evidence>
<evidence type="ECO:0000259" key="7">
    <source>
        <dbReference type="PROSITE" id="PS50250"/>
    </source>
</evidence>
<comment type="subcellular location">
    <subcellularLocation>
        <location evidence="5">Cytoplasm</location>
    </subcellularLocation>
</comment>
<keyword evidence="2 5" id="KW-0963">Cytoplasm</keyword>
<dbReference type="GO" id="GO:0033290">
    <property type="term" value="C:eukaryotic 48S preinitiation complex"/>
    <property type="evidence" value="ECO:0007669"/>
    <property type="project" value="UniProtKB-UniRule"/>
</dbReference>
<dbReference type="InterPro" id="IPR000717">
    <property type="entry name" value="PCI_dom"/>
</dbReference>
<dbReference type="AlphaFoldDB" id="R7QKJ6"/>
<sequence>MQQALLNSSPPPTELAPVDPSSAEEKASSCRELLLAAEYLESKTSTEGLTARIDKAVASGADALSATDALADAFLVALDLPIDDFDSLEGCMQVVLMWLKKECAMNSQLVHKISDGLCKGVKPVPEGGKSQDPRDQLRLKCMALLYNSVSEDNVDERFSLLVSTISLATKIRMVSKIVDTVLPKIDAFMRQWDRDVPEKRLMYKVSYEALRSDHRMEQAFAFNVKHLELYNGAAEEEFLSVEDATIDVIVQAVRLEKLYRFDTLLELDAVKRFGRLQADHKLLFELISIFVRHDLAVFTDFRAKNEALLAKYEIDVAVAEKKMRLLTFASLGIDSQDLTYGMIAKALQISEDEVEDWVIRAIGSGLVDAKINQLTSSVSIYRSTQRMFTREEWQPLSERINIWKENIGDLLANLRETRQSSTTAAVEAFSG</sequence>
<dbReference type="SMART" id="SM00088">
    <property type="entry name" value="PINT"/>
    <property type="match status" value="1"/>
</dbReference>
<evidence type="ECO:0000313" key="8">
    <source>
        <dbReference type="EMBL" id="CDF38303.1"/>
    </source>
</evidence>
<dbReference type="GO" id="GO:0003743">
    <property type="term" value="F:translation initiation factor activity"/>
    <property type="evidence" value="ECO:0007669"/>
    <property type="project" value="UniProtKB-UniRule"/>
</dbReference>
<comment type="function">
    <text evidence="5">Component of the eukaryotic translation initiation factor 3 (eIF-3) complex, which is involved in protein synthesis of a specialized repertoire of mRNAs and, together with other initiation factors, stimulates binding of mRNA and methionyl-tRNAi to the 40S ribosome. The eIF-3 complex specifically targets and initiates translation of a subset of mRNAs involved in cell proliferation.</text>
</comment>
<dbReference type="Gramene" id="CDF38303">
    <property type="protein sequence ID" value="CDF38303"/>
    <property type="gene ID" value="CHC_T00009012001"/>
</dbReference>
<keyword evidence="4 5" id="KW-0648">Protein biosynthesis</keyword>
<dbReference type="OrthoDB" id="10267031at2759"/>
<dbReference type="RefSeq" id="XP_005718188.1">
    <property type="nucleotide sequence ID" value="XM_005718131.1"/>
</dbReference>
<dbReference type="PANTHER" id="PTHR15350">
    <property type="entry name" value="COP9 SIGNALOSOME COMPLEX SUBUNIT 7/DENDRITIC CELL PROTEIN GA17"/>
    <property type="match status" value="1"/>
</dbReference>
<evidence type="ECO:0000256" key="3">
    <source>
        <dbReference type="ARBA" id="ARBA00022540"/>
    </source>
</evidence>
<dbReference type="InterPro" id="IPR045237">
    <property type="entry name" value="COPS7/eIF3m"/>
</dbReference>
<dbReference type="HAMAP" id="MF_03012">
    <property type="entry name" value="eIF3m"/>
    <property type="match status" value="1"/>
</dbReference>
<dbReference type="SUPFAM" id="SSF46785">
    <property type="entry name" value="Winged helix' DNA-binding domain"/>
    <property type="match status" value="1"/>
</dbReference>
<dbReference type="GO" id="GO:0001732">
    <property type="term" value="P:formation of cytoplasmic translation initiation complex"/>
    <property type="evidence" value="ECO:0007669"/>
    <property type="project" value="UniProtKB-UniRule"/>
</dbReference>
<name>R7QKJ6_CHOCR</name>
<comment type="subunit">
    <text evidence="5">Component of the eukaryotic translation initiation factor 3 (eIF-3) complex.</text>
</comment>
<evidence type="ECO:0000256" key="5">
    <source>
        <dbReference type="HAMAP-Rule" id="MF_03012"/>
    </source>
</evidence>
<accession>R7QKJ6</accession>
<feature type="domain" description="PCI" evidence="7">
    <location>
        <begin position="218"/>
        <end position="385"/>
    </location>
</feature>
<dbReference type="Proteomes" id="UP000012073">
    <property type="component" value="Unassembled WGS sequence"/>
</dbReference>
<proteinExistence type="inferred from homology"/>
<dbReference type="PROSITE" id="PS50250">
    <property type="entry name" value="PCI"/>
    <property type="match status" value="1"/>
</dbReference>
<protein>
    <recommendedName>
        <fullName evidence="5">Eukaryotic translation initiation factor 3 subunit M</fullName>
        <shortName evidence="5">eIF3m</shortName>
    </recommendedName>
</protein>
<dbReference type="GeneID" id="17325904"/>
<evidence type="ECO:0000313" key="9">
    <source>
        <dbReference type="Proteomes" id="UP000012073"/>
    </source>
</evidence>
<organism evidence="8 9">
    <name type="scientific">Chondrus crispus</name>
    <name type="common">Carrageen Irish moss</name>
    <name type="synonym">Polymorpha crispa</name>
    <dbReference type="NCBI Taxonomy" id="2769"/>
    <lineage>
        <taxon>Eukaryota</taxon>
        <taxon>Rhodophyta</taxon>
        <taxon>Florideophyceae</taxon>
        <taxon>Rhodymeniophycidae</taxon>
        <taxon>Gigartinales</taxon>
        <taxon>Gigartinaceae</taxon>
        <taxon>Chondrus</taxon>
    </lineage>
</organism>
<evidence type="ECO:0000256" key="1">
    <source>
        <dbReference type="ARBA" id="ARBA00008482"/>
    </source>
</evidence>